<feature type="compositionally biased region" description="Pro residues" evidence="2">
    <location>
        <begin position="126"/>
        <end position="144"/>
    </location>
</feature>
<dbReference type="EMBL" id="KE652491">
    <property type="protein sequence ID" value="EQL01444.1"/>
    <property type="molecule type" value="Genomic_DNA"/>
</dbReference>
<sequence length="414" mass="44692">MFATFKFNQVTEGHEYISRTHLPPLGDHREHTRTACDLCRASKACLRCSGENEGCDRCLASSSACTYTPSSGMGAGKKRLRKASSLKPDLKSGPRPSRTPPTSRNSPTHALHSHLHGGTIDGDSHPPVPSDEPAFLPSPDPWPPLAMDMDALFHGPTDPGDTFLAGESFSICPGKPSNHWGASQIPTPMTDPEAGRDASATDTGSVALFDLAHSTDDFMRPSPNDAPTPSMAPFTGLSTLPLSRDDHSSSTTTTSNQCHCLFSMLRTLEYLGAETAAGIAATSTDMLFLCLEQGIRNCRSMLACLACNTGASNPILVVTVANQLVAVGAELVHRFIRCQSRDTVPTVFQFGRYCVMHPTLRTRLLKSMIELYIGDLNRLITRMDSGLAGKHGPMLDDAKHKSENMHRVLVDFTA</sequence>
<evidence type="ECO:0000256" key="1">
    <source>
        <dbReference type="ARBA" id="ARBA00023242"/>
    </source>
</evidence>
<feature type="compositionally biased region" description="Low complexity" evidence="2">
    <location>
        <begin position="94"/>
        <end position="108"/>
    </location>
</feature>
<dbReference type="GO" id="GO:0000981">
    <property type="term" value="F:DNA-binding transcription factor activity, RNA polymerase II-specific"/>
    <property type="evidence" value="ECO:0007669"/>
    <property type="project" value="InterPro"/>
</dbReference>
<dbReference type="InterPro" id="IPR036864">
    <property type="entry name" value="Zn2-C6_fun-type_DNA-bd_sf"/>
</dbReference>
<dbReference type="SUPFAM" id="SSF57701">
    <property type="entry name" value="Zn2/Cys6 DNA-binding domain"/>
    <property type="match status" value="1"/>
</dbReference>
<evidence type="ECO:0000313" key="4">
    <source>
        <dbReference type="Proteomes" id="UP000019374"/>
    </source>
</evidence>
<dbReference type="InterPro" id="IPR001138">
    <property type="entry name" value="Zn2Cys6_DnaBD"/>
</dbReference>
<dbReference type="GO" id="GO:0003677">
    <property type="term" value="F:DNA binding"/>
    <property type="evidence" value="ECO:0007669"/>
    <property type="project" value="UniProtKB-KW"/>
</dbReference>
<gene>
    <name evidence="3" type="ORF">OCS_02846</name>
</gene>
<feature type="region of interest" description="Disordered" evidence="2">
    <location>
        <begin position="69"/>
        <end position="147"/>
    </location>
</feature>
<dbReference type="GO" id="GO:0008270">
    <property type="term" value="F:zinc ion binding"/>
    <property type="evidence" value="ECO:0007669"/>
    <property type="project" value="InterPro"/>
</dbReference>
<organism evidence="3 4">
    <name type="scientific">Ophiocordyceps sinensis (strain Co18 / CGMCC 3.14243)</name>
    <name type="common">Yarsagumba caterpillar fungus</name>
    <name type="synonym">Hirsutella sinensis</name>
    <dbReference type="NCBI Taxonomy" id="911162"/>
    <lineage>
        <taxon>Eukaryota</taxon>
        <taxon>Fungi</taxon>
        <taxon>Dikarya</taxon>
        <taxon>Ascomycota</taxon>
        <taxon>Pezizomycotina</taxon>
        <taxon>Sordariomycetes</taxon>
        <taxon>Hypocreomycetidae</taxon>
        <taxon>Hypocreales</taxon>
        <taxon>Ophiocordycipitaceae</taxon>
        <taxon>Ophiocordyceps</taxon>
    </lineage>
</organism>
<dbReference type="HOGENOM" id="CLU_590636_0_0_1"/>
<dbReference type="AlphaFoldDB" id="T5AFS8"/>
<keyword evidence="1" id="KW-0539">Nucleus</keyword>
<reference evidence="3 4" key="1">
    <citation type="journal article" date="2013" name="Chin. Sci. Bull.">
        <title>Genome survey uncovers the secrets of sex and lifestyle in caterpillar fungus.</title>
        <authorList>
            <person name="Hu X."/>
            <person name="Zhang Y."/>
            <person name="Xiao G."/>
            <person name="Zheng P."/>
            <person name="Xia Y."/>
            <person name="Zhang X."/>
            <person name="St Leger R.J."/>
            <person name="Liu X."/>
            <person name="Wang C."/>
        </authorList>
    </citation>
    <scope>NUCLEOTIDE SEQUENCE [LARGE SCALE GENOMIC DNA]</scope>
    <source>
        <strain evidence="4">Co18 / CGMCC 3.14243</strain>
        <tissue evidence="3">Fruit-body</tissue>
    </source>
</reference>
<dbReference type="CDD" id="cd00067">
    <property type="entry name" value="GAL4"/>
    <property type="match status" value="1"/>
</dbReference>
<proteinExistence type="predicted"/>
<dbReference type="Gene3D" id="4.10.240.10">
    <property type="entry name" value="Zn(2)-C6 fungal-type DNA-binding domain"/>
    <property type="match status" value="1"/>
</dbReference>
<keyword evidence="3" id="KW-0238">DNA-binding</keyword>
<evidence type="ECO:0000256" key="2">
    <source>
        <dbReference type="SAM" id="MobiDB-lite"/>
    </source>
</evidence>
<dbReference type="Proteomes" id="UP000019374">
    <property type="component" value="Unassembled WGS sequence"/>
</dbReference>
<name>T5AFS8_OPHSC</name>
<protein>
    <submittedName>
        <fullName evidence="3">Zn(2)-C6 fungal-type DNA-binding domain protein</fullName>
    </submittedName>
</protein>
<evidence type="ECO:0000313" key="3">
    <source>
        <dbReference type="EMBL" id="EQL01444.1"/>
    </source>
</evidence>
<accession>T5AFS8</accession>